<keyword evidence="11" id="KW-1185">Reference proteome</keyword>
<evidence type="ECO:0000313" key="10">
    <source>
        <dbReference type="Proteomes" id="UP000184123"/>
    </source>
</evidence>
<dbReference type="PANTHER" id="PTHR34040">
    <property type="entry name" value="FLAGELLAR BIOSYNTHETIC PROTEIN FLIQ"/>
    <property type="match status" value="1"/>
</dbReference>
<evidence type="ECO:0000313" key="9">
    <source>
        <dbReference type="EMBL" id="SHL88286.1"/>
    </source>
</evidence>
<keyword evidence="6 7" id="KW-0472">Membrane</keyword>
<dbReference type="AlphaFoldDB" id="A0A1M7E9F6"/>
<dbReference type="Proteomes" id="UP000184123">
    <property type="component" value="Unassembled WGS sequence"/>
</dbReference>
<evidence type="ECO:0000313" key="8">
    <source>
        <dbReference type="EMBL" id="GEN22782.1"/>
    </source>
</evidence>
<organism evidence="9 10">
    <name type="scientific">Halomonas cupida</name>
    <dbReference type="NCBI Taxonomy" id="44933"/>
    <lineage>
        <taxon>Bacteria</taxon>
        <taxon>Pseudomonadati</taxon>
        <taxon>Pseudomonadota</taxon>
        <taxon>Gammaproteobacteria</taxon>
        <taxon>Oceanospirillales</taxon>
        <taxon>Halomonadaceae</taxon>
        <taxon>Halomonas</taxon>
    </lineage>
</organism>
<reference evidence="9 10" key="1">
    <citation type="submission" date="2016-11" db="EMBL/GenBank/DDBJ databases">
        <authorList>
            <person name="Jaros S."/>
            <person name="Januszkiewicz K."/>
            <person name="Wedrychowicz H."/>
        </authorList>
    </citation>
    <scope>NUCLEOTIDE SEQUENCE [LARGE SCALE GENOMIC DNA]</scope>
    <source>
        <strain evidence="9 10">DSM 4740</strain>
    </source>
</reference>
<evidence type="ECO:0000256" key="1">
    <source>
        <dbReference type="ARBA" id="ARBA00004651"/>
    </source>
</evidence>
<evidence type="ECO:0000256" key="4">
    <source>
        <dbReference type="ARBA" id="ARBA00022692"/>
    </source>
</evidence>
<reference evidence="8 11" key="2">
    <citation type="submission" date="2019-07" db="EMBL/GenBank/DDBJ databases">
        <title>Whole genome shotgun sequence of Halomonas cupida NBRC 102219.</title>
        <authorList>
            <person name="Hosoyama A."/>
            <person name="Uohara A."/>
            <person name="Ohji S."/>
            <person name="Ichikawa N."/>
        </authorList>
    </citation>
    <scope>NUCLEOTIDE SEQUENCE [LARGE SCALE GENOMIC DNA]</scope>
    <source>
        <strain evidence="8 11">NBRC 102219</strain>
    </source>
</reference>
<feature type="transmembrane region" description="Helical" evidence="7">
    <location>
        <begin position="53"/>
        <end position="74"/>
    </location>
</feature>
<keyword evidence="4 7" id="KW-0812">Transmembrane</keyword>
<comment type="subcellular location">
    <subcellularLocation>
        <location evidence="1">Cell membrane</location>
        <topology evidence="1">Multi-pass membrane protein</topology>
    </subcellularLocation>
</comment>
<evidence type="ECO:0000313" key="11">
    <source>
        <dbReference type="Proteomes" id="UP000321726"/>
    </source>
</evidence>
<sequence>MSEDIFQSLMTDALWTVLLLSAPALLTAILIGFGIGLLQALTQIQDQSLPQAVKVITIMLVLIFAGPLLVGQLLGLTNQILDNFAAWSR</sequence>
<dbReference type="GO" id="GO:0005886">
    <property type="term" value="C:plasma membrane"/>
    <property type="evidence" value="ECO:0007669"/>
    <property type="project" value="UniProtKB-SubCell"/>
</dbReference>
<protein>
    <submittedName>
        <fullName evidence="8 9">Type III secretion protein</fullName>
    </submittedName>
</protein>
<keyword evidence="3" id="KW-1003">Cell membrane</keyword>
<dbReference type="Proteomes" id="UP000321726">
    <property type="component" value="Unassembled WGS sequence"/>
</dbReference>
<dbReference type="Pfam" id="PF01313">
    <property type="entry name" value="Bac_export_3"/>
    <property type="match status" value="1"/>
</dbReference>
<name>A0A1M7E9F6_9GAMM</name>
<dbReference type="STRING" id="44933.SAMN05660971_01680"/>
<proteinExistence type="inferred from homology"/>
<gene>
    <name evidence="8" type="primary">rhcS</name>
    <name evidence="8" type="ORF">HCU01_07310</name>
    <name evidence="9" type="ORF">SAMN05660971_01680</name>
</gene>
<feature type="transmembrane region" description="Helical" evidence="7">
    <location>
        <begin position="13"/>
        <end position="41"/>
    </location>
</feature>
<dbReference type="PIRSF" id="PIRSF004669">
    <property type="entry name" value="FliQ"/>
    <property type="match status" value="1"/>
</dbReference>
<dbReference type="InterPro" id="IPR002191">
    <property type="entry name" value="Bac_export_3"/>
</dbReference>
<dbReference type="GO" id="GO:0009306">
    <property type="term" value="P:protein secretion"/>
    <property type="evidence" value="ECO:0007669"/>
    <property type="project" value="InterPro"/>
</dbReference>
<dbReference type="EMBL" id="FRCA01000003">
    <property type="protein sequence ID" value="SHL88286.1"/>
    <property type="molecule type" value="Genomic_DNA"/>
</dbReference>
<evidence type="ECO:0000256" key="6">
    <source>
        <dbReference type="ARBA" id="ARBA00023136"/>
    </source>
</evidence>
<evidence type="ECO:0000256" key="7">
    <source>
        <dbReference type="SAM" id="Phobius"/>
    </source>
</evidence>
<comment type="similarity">
    <text evidence="2">Belongs to the FliQ/MopD/SpaQ family.</text>
</comment>
<evidence type="ECO:0000256" key="5">
    <source>
        <dbReference type="ARBA" id="ARBA00022989"/>
    </source>
</evidence>
<dbReference type="EMBL" id="BJXU01000025">
    <property type="protein sequence ID" value="GEN22782.1"/>
    <property type="molecule type" value="Genomic_DNA"/>
</dbReference>
<keyword evidence="5 7" id="KW-1133">Transmembrane helix</keyword>
<dbReference type="RefSeq" id="WP_073434566.1">
    <property type="nucleotide sequence ID" value="NZ_BJXU01000025.1"/>
</dbReference>
<accession>A0A1M7E9F6</accession>
<dbReference type="OrthoDB" id="9806440at2"/>
<evidence type="ECO:0000256" key="3">
    <source>
        <dbReference type="ARBA" id="ARBA00022475"/>
    </source>
</evidence>
<dbReference type="PANTHER" id="PTHR34040:SF2">
    <property type="entry name" value="FLAGELLAR BIOSYNTHETIC PROTEIN FLIQ"/>
    <property type="match status" value="1"/>
</dbReference>
<dbReference type="PRINTS" id="PR00952">
    <property type="entry name" value="TYPE3IMQPROT"/>
</dbReference>
<evidence type="ECO:0000256" key="2">
    <source>
        <dbReference type="ARBA" id="ARBA00006156"/>
    </source>
</evidence>